<evidence type="ECO:0000313" key="2">
    <source>
        <dbReference type="EMBL" id="MCO1659445.1"/>
    </source>
</evidence>
<dbReference type="PANTHER" id="PTHR34846:SF7">
    <property type="entry name" value="BLL7811 PROTEIN"/>
    <property type="match status" value="1"/>
</dbReference>
<proteinExistence type="predicted"/>
<dbReference type="Proteomes" id="UP001165283">
    <property type="component" value="Unassembled WGS sequence"/>
</dbReference>
<feature type="domain" description="Carboxymuconolactone decarboxylase-like" evidence="1">
    <location>
        <begin position="15"/>
        <end position="94"/>
    </location>
</feature>
<keyword evidence="3" id="KW-1185">Reference proteome</keyword>
<dbReference type="InterPro" id="IPR029032">
    <property type="entry name" value="AhpD-like"/>
</dbReference>
<dbReference type="EMBL" id="JAGSOV010000065">
    <property type="protein sequence ID" value="MCO1659445.1"/>
    <property type="molecule type" value="Genomic_DNA"/>
</dbReference>
<sequence>MSARMQSPAAVLPGLTKAIGGIYQAMHAGGAPAELLELVHLRASQINGCTYCAHAGASNLRKAGESDERLWTIAAWRDAPYFTDAERAALALTEAVTRIADKGTVPDDVWDDAADHFDEKSLAAIITMIATTNFFNRLNVTVRQPVGTSWS</sequence>
<organism evidence="2 3">
    <name type="scientific">Pseudonocardia humida</name>
    <dbReference type="NCBI Taxonomy" id="2800819"/>
    <lineage>
        <taxon>Bacteria</taxon>
        <taxon>Bacillati</taxon>
        <taxon>Actinomycetota</taxon>
        <taxon>Actinomycetes</taxon>
        <taxon>Pseudonocardiales</taxon>
        <taxon>Pseudonocardiaceae</taxon>
        <taxon>Pseudonocardia</taxon>
    </lineage>
</organism>
<protein>
    <submittedName>
        <fullName evidence="2">Carboxymuconolactone decarboxylase family protein</fullName>
    </submittedName>
</protein>
<evidence type="ECO:0000259" key="1">
    <source>
        <dbReference type="Pfam" id="PF02627"/>
    </source>
</evidence>
<dbReference type="Pfam" id="PF02627">
    <property type="entry name" value="CMD"/>
    <property type="match status" value="1"/>
</dbReference>
<dbReference type="Gene3D" id="1.20.1290.10">
    <property type="entry name" value="AhpD-like"/>
    <property type="match status" value="1"/>
</dbReference>
<dbReference type="SUPFAM" id="SSF69118">
    <property type="entry name" value="AhpD-like"/>
    <property type="match status" value="1"/>
</dbReference>
<dbReference type="InterPro" id="IPR003779">
    <property type="entry name" value="CMD-like"/>
</dbReference>
<comment type="caution">
    <text evidence="2">The sequence shown here is derived from an EMBL/GenBank/DDBJ whole genome shotgun (WGS) entry which is preliminary data.</text>
</comment>
<evidence type="ECO:0000313" key="3">
    <source>
        <dbReference type="Proteomes" id="UP001165283"/>
    </source>
</evidence>
<name>A0ABT1A8T1_9PSEU</name>
<gene>
    <name evidence="2" type="ORF">KDL28_30680</name>
</gene>
<dbReference type="NCBIfam" id="TIGR00778">
    <property type="entry name" value="ahpD_dom"/>
    <property type="match status" value="1"/>
</dbReference>
<accession>A0ABT1A8T1</accession>
<dbReference type="InterPro" id="IPR004675">
    <property type="entry name" value="AhpD_core"/>
</dbReference>
<dbReference type="PANTHER" id="PTHR34846">
    <property type="entry name" value="4-CARBOXYMUCONOLACTONE DECARBOXYLASE FAMILY PROTEIN (AFU_ORTHOLOGUE AFUA_6G11590)"/>
    <property type="match status" value="1"/>
</dbReference>
<reference evidence="2" key="1">
    <citation type="submission" date="2021-04" db="EMBL/GenBank/DDBJ databases">
        <title>Pseudonocardia sp. nov., isolated from sandy soil of mangrove forest.</title>
        <authorList>
            <person name="Zan Z."/>
            <person name="Huang R."/>
            <person name="Liu W."/>
        </authorList>
    </citation>
    <scope>NUCLEOTIDE SEQUENCE</scope>
    <source>
        <strain evidence="2">S2-4</strain>
    </source>
</reference>